<dbReference type="STRING" id="37653.A0A0L8FH48"/>
<keyword evidence="4" id="KW-0732">Signal</keyword>
<evidence type="ECO:0000256" key="5">
    <source>
        <dbReference type="ARBA" id="ARBA00022737"/>
    </source>
</evidence>
<feature type="domain" description="Cadherin" evidence="12">
    <location>
        <begin position="1290"/>
        <end position="1392"/>
    </location>
</feature>
<keyword evidence="9" id="KW-0472">Membrane</keyword>
<dbReference type="GO" id="GO:0005509">
    <property type="term" value="F:calcium ion binding"/>
    <property type="evidence" value="ECO:0007669"/>
    <property type="project" value="UniProtKB-UniRule"/>
</dbReference>
<name>A0A0L8FH48_OCTBM</name>
<feature type="domain" description="Cadherin" evidence="12">
    <location>
        <begin position="359"/>
        <end position="465"/>
    </location>
</feature>
<dbReference type="SMART" id="SM00112">
    <property type="entry name" value="CA"/>
    <property type="match status" value="14"/>
</dbReference>
<evidence type="ECO:0000256" key="2">
    <source>
        <dbReference type="ARBA" id="ARBA00022475"/>
    </source>
</evidence>
<dbReference type="Gene3D" id="2.60.40.60">
    <property type="entry name" value="Cadherins"/>
    <property type="match status" value="17"/>
</dbReference>
<dbReference type="OrthoDB" id="6287469at2759"/>
<feature type="non-terminal residue" evidence="13">
    <location>
        <position position="1915"/>
    </location>
</feature>
<feature type="domain" description="Cadherin" evidence="12">
    <location>
        <begin position="636"/>
        <end position="749"/>
    </location>
</feature>
<evidence type="ECO:0000256" key="9">
    <source>
        <dbReference type="ARBA" id="ARBA00023136"/>
    </source>
</evidence>
<dbReference type="EMBL" id="KQ431883">
    <property type="protein sequence ID" value="KOF63000.1"/>
    <property type="molecule type" value="Genomic_DNA"/>
</dbReference>
<evidence type="ECO:0000256" key="10">
    <source>
        <dbReference type="ARBA" id="ARBA00023180"/>
    </source>
</evidence>
<evidence type="ECO:0000256" key="7">
    <source>
        <dbReference type="ARBA" id="ARBA00022889"/>
    </source>
</evidence>
<dbReference type="FunFam" id="2.60.40.60:FF:000116">
    <property type="entry name" value="Dachsous cadherin-related 2"/>
    <property type="match status" value="2"/>
</dbReference>
<feature type="non-terminal residue" evidence="13">
    <location>
        <position position="1"/>
    </location>
</feature>
<feature type="domain" description="Cadherin" evidence="12">
    <location>
        <begin position="1188"/>
        <end position="1289"/>
    </location>
</feature>
<gene>
    <name evidence="13" type="ORF">OCBIM_22020929mg</name>
</gene>
<sequence length="1915" mass="209231">CTHTLIHIYIQCEAEKSPKFYTAIVTIMVWTGDINDNTPQVSLSPSTVTVLETDEVGKTLATVSATDADKPNTLNSDVVFRISSITPSGGTELFYLNPITGNVGISKPLTSDSNTSYKITLTGTDRGIAPLSQSKILTVNVIRNNASPVCQNIAPVTIQENKSVNEVIAVVKATDADNNKFGTIEYQLAGDLLSLNFFEVESKTGNIKILKSLTQDSSLSYKLSIYAKDGGGKQTTCVITVNVERNLNKPILRETTYSKQIQETFPLNTPIITISASDSDRAPQFNDITYSIIGDDEAKNHFQINSNTGLIQTSRLLSTTSITPFKIRVLAKDNGSPARSATAVITVNVNRNLNSPVWISTSTQINIGEDEEVGRSLMKVVATDSDLHKPNNEVSYRIVGDNDALKYFTVSSSGEVSLKSSLLSDSATRYQIQIQAFDLGNPSRTSSTYLTIPVNVQRNLQTPTFTQSVYKVEISETSSPGLSIFTVTANDNDLKYNQISYTLKGIDVSLTLFDVNRVTGQISLKSNVDLTKETESEYTLVVEAADNGVPPRKNTALVLVTVERNKNNPVFDRQNYNTIINETISPGVTIISVRATDADSKLTIAAQDQGNPPRSSTSDAAVTIQVLRNNFAPNFQEKYIEKSISSTAKVGEQIAQVLATDQDTNAPFNLITYSIEGNNEAKNYFAIDSDTGLITLKRAIQTTSQSTYQIFVKAIDGGQPPKSAFAVVTVSVSRNLHSPIITSDKSPKICRKESQSISQPLYQVQATDADTGVEIQVQDKGNPPKVSSSPATITINVLRNKNVPKITNLPKNVLLNQTAPGTTVFVVAATDSDMNVRVQVSDNGVPPKSVNSILNVTVIRNLYPPVFNPAALNKTVPENLQPGSFVTQVSADDFDTTSPNNEIVYEVVKPSDYFWVNPVSGTVSISKSLTQDTSKQTVYSLLIKARDKGQPARSSLNTATVTVNVLRNTFAPVFNPSSRNVSIDETLGRGKYVTSMTALDKDHKPFNDVSLSLIGDDQAPTLFSIDSSTGIITVPRQNDLQQDSDSLYKLRILAKDGGSPSLTSTAMLLIQINKNRNPPAFSHRDISVSIEYTTPVGQIVVDVNATDPDKPSTPNSVEYKANWKDGASTYFFLNQQDGTIMLKKPLPKNGASAFQFQVEASDKMQPVRTSTINVLINILRDANTLTFSQSSYRTTISENLAVLASILTVVASPPPGISYALTGMNQATDYFQINQNGLISVKSSLISDKFKQTVYYMTVTASKQFAISRQNVSASVTITVSRNLNGPIFSSNAYTATIDVDSPLGTSIVQLSATDADNHDILEYSIIPSAGITDYVYVGPSTGLISLRKMLINSTTNPLQFTVRVTDNSEPEKTANALVKIQIIKDQFLPVFSNLPYSTTTKYDVALNANIFNVRATDADLKGKIQYGINGRLSAPSYFQIDQDTGSVTVKNTIINDTASTYSLGIIAYDSFRPNQIAETVLQIQVNRNPFYPIFQPTIYRRQILETTDIGTSILQVTANDADVGQKIRYSFGPNNNQASSYFYLNEMTGNIILQKSLTNITGNTLTFGVLAEDNGIPPRSALQEATVEITVRKNLFAPEFQKNSYNVEIDENTKLQTTVLQVSATDKDTARVVAFDNGRPAKSATVLARITIRRNLNPPYFTQVSYTKNIEENIDIGTTILKVTAQDTDKHAPHNEITYKIEDLPSTPNNIGSKNQASKYFDVEQSNGNIFVAGDLTKSTVNEFTFYVTATDKGNPPLSAVNKATVTLKILRNNHPPVFHGTPYQIDVSVSHAVNSFLFRVNATDADSGTFGSIKYSIFGDNDAKNMFSINSITGVIDLKNSLSLSRNNEYTIWVKAEDQGFPPNIALTPVTVNVNRNMFTPVWTRQNYTQNVLETILPNTALVKLQAFDNDNQ</sequence>
<accession>A0A0L8FH48</accession>
<protein>
    <recommendedName>
        <fullName evidence="12">Cadherin domain-containing protein</fullName>
    </recommendedName>
</protein>
<feature type="domain" description="Cadherin" evidence="12">
    <location>
        <begin position="1496"/>
        <end position="1601"/>
    </location>
</feature>
<feature type="domain" description="Cadherin" evidence="12">
    <location>
        <begin position="868"/>
        <end position="974"/>
    </location>
</feature>
<feature type="domain" description="Cadherin" evidence="12">
    <location>
        <begin position="42"/>
        <end position="157"/>
    </location>
</feature>
<feature type="domain" description="Cadherin" evidence="12">
    <location>
        <begin position="1393"/>
        <end position="1495"/>
    </location>
</feature>
<dbReference type="GO" id="GO:0005886">
    <property type="term" value="C:plasma membrane"/>
    <property type="evidence" value="ECO:0007669"/>
    <property type="project" value="UniProtKB-SubCell"/>
</dbReference>
<feature type="domain" description="Cadherin" evidence="12">
    <location>
        <begin position="1781"/>
        <end position="1885"/>
    </location>
</feature>
<dbReference type="InterPro" id="IPR002126">
    <property type="entry name" value="Cadherin-like_dom"/>
</dbReference>
<dbReference type="PRINTS" id="PR00205">
    <property type="entry name" value="CADHERIN"/>
</dbReference>
<dbReference type="PANTHER" id="PTHR24028:SF328">
    <property type="entry name" value="CADHERIN-3"/>
    <property type="match status" value="1"/>
</dbReference>
<keyword evidence="5" id="KW-0677">Repeat</keyword>
<comment type="subcellular location">
    <subcellularLocation>
        <location evidence="1">Cell membrane</location>
        <topology evidence="1">Single-pass membrane protein</topology>
    </subcellularLocation>
</comment>
<dbReference type="SUPFAM" id="SSF49313">
    <property type="entry name" value="Cadherin-like"/>
    <property type="match status" value="17"/>
</dbReference>
<dbReference type="GO" id="GO:0007156">
    <property type="term" value="P:homophilic cell adhesion via plasma membrane adhesion molecules"/>
    <property type="evidence" value="ECO:0007669"/>
    <property type="project" value="InterPro"/>
</dbReference>
<keyword evidence="3" id="KW-0812">Transmembrane</keyword>
<evidence type="ECO:0000256" key="4">
    <source>
        <dbReference type="ARBA" id="ARBA00022729"/>
    </source>
</evidence>
<keyword evidence="7" id="KW-0130">Cell adhesion</keyword>
<feature type="domain" description="Cadherin" evidence="12">
    <location>
        <begin position="975"/>
        <end position="1081"/>
    </location>
</feature>
<dbReference type="Pfam" id="PF00028">
    <property type="entry name" value="Cadherin"/>
    <property type="match status" value="13"/>
</dbReference>
<keyword evidence="2" id="KW-1003">Cell membrane</keyword>
<dbReference type="PROSITE" id="PS50268">
    <property type="entry name" value="CADHERIN_2"/>
    <property type="match status" value="15"/>
</dbReference>
<dbReference type="PANTHER" id="PTHR24028">
    <property type="entry name" value="CADHERIN-87A"/>
    <property type="match status" value="1"/>
</dbReference>
<evidence type="ECO:0000313" key="13">
    <source>
        <dbReference type="EMBL" id="KOF63000.1"/>
    </source>
</evidence>
<feature type="domain" description="Cadherin" evidence="12">
    <location>
        <begin position="253"/>
        <end position="358"/>
    </location>
</feature>
<evidence type="ECO:0000256" key="8">
    <source>
        <dbReference type="ARBA" id="ARBA00022989"/>
    </source>
</evidence>
<dbReference type="InterPro" id="IPR050174">
    <property type="entry name" value="Protocadherin/Cadherin-CA"/>
</dbReference>
<keyword evidence="6 11" id="KW-0106">Calcium</keyword>
<evidence type="ECO:0000256" key="11">
    <source>
        <dbReference type="PROSITE-ProRule" id="PRU00043"/>
    </source>
</evidence>
<evidence type="ECO:0000259" key="12">
    <source>
        <dbReference type="PROSITE" id="PS50268"/>
    </source>
</evidence>
<keyword evidence="8" id="KW-1133">Transmembrane helix</keyword>
<dbReference type="CDD" id="cd11304">
    <property type="entry name" value="Cadherin_repeat"/>
    <property type="match status" value="14"/>
</dbReference>
<feature type="domain" description="Cadherin" evidence="12">
    <location>
        <begin position="466"/>
        <end position="571"/>
    </location>
</feature>
<feature type="domain" description="Cadherin" evidence="12">
    <location>
        <begin position="1663"/>
        <end position="1780"/>
    </location>
</feature>
<dbReference type="FunFam" id="2.60.40.60:FF:000033">
    <property type="entry name" value="FAT atypical cadherin 1"/>
    <property type="match status" value="2"/>
</dbReference>
<dbReference type="InterPro" id="IPR015919">
    <property type="entry name" value="Cadherin-like_sf"/>
</dbReference>
<evidence type="ECO:0000256" key="6">
    <source>
        <dbReference type="ARBA" id="ARBA00022837"/>
    </source>
</evidence>
<dbReference type="FunFam" id="2.60.40.60:FF:000021">
    <property type="entry name" value="FAT atypical cadherin 1"/>
    <property type="match status" value="1"/>
</dbReference>
<evidence type="ECO:0000256" key="1">
    <source>
        <dbReference type="ARBA" id="ARBA00004162"/>
    </source>
</evidence>
<organism evidence="13">
    <name type="scientific">Octopus bimaculoides</name>
    <name type="common">California two-spotted octopus</name>
    <dbReference type="NCBI Taxonomy" id="37653"/>
    <lineage>
        <taxon>Eukaryota</taxon>
        <taxon>Metazoa</taxon>
        <taxon>Spiralia</taxon>
        <taxon>Lophotrochozoa</taxon>
        <taxon>Mollusca</taxon>
        <taxon>Cephalopoda</taxon>
        <taxon>Coleoidea</taxon>
        <taxon>Octopodiformes</taxon>
        <taxon>Octopoda</taxon>
        <taxon>Incirrata</taxon>
        <taxon>Octopodidae</taxon>
        <taxon>Octopus</taxon>
    </lineage>
</organism>
<feature type="domain" description="Cadherin" evidence="12">
    <location>
        <begin position="150"/>
        <end position="252"/>
    </location>
</feature>
<reference evidence="13" key="1">
    <citation type="submission" date="2015-07" db="EMBL/GenBank/DDBJ databases">
        <title>MeaNS - Measles Nucleotide Surveillance Program.</title>
        <authorList>
            <person name="Tran T."/>
            <person name="Druce J."/>
        </authorList>
    </citation>
    <scope>NUCLEOTIDE SEQUENCE</scope>
    <source>
        <strain evidence="13">UCB-OBI-ISO-001</strain>
        <tissue evidence="13">Gonad</tissue>
    </source>
</reference>
<keyword evidence="10" id="KW-0325">Glycoprotein</keyword>
<feature type="domain" description="Cadherin" evidence="12">
    <location>
        <begin position="1082"/>
        <end position="1192"/>
    </location>
</feature>
<evidence type="ECO:0000256" key="3">
    <source>
        <dbReference type="ARBA" id="ARBA00022692"/>
    </source>
</evidence>
<proteinExistence type="predicted"/>